<keyword evidence="1" id="KW-1133">Transmembrane helix</keyword>
<gene>
    <name evidence="2" type="ORF">CPE01_19640</name>
</gene>
<evidence type="ECO:0000313" key="2">
    <source>
        <dbReference type="EMBL" id="GEK18231.1"/>
    </source>
</evidence>
<keyword evidence="1" id="KW-0812">Transmembrane</keyword>
<comment type="caution">
    <text evidence="2">The sequence shown here is derived from an EMBL/GenBank/DDBJ whole genome shotgun (WGS) entry which is preliminary data.</text>
</comment>
<feature type="transmembrane region" description="Helical" evidence="1">
    <location>
        <begin position="103"/>
        <end position="121"/>
    </location>
</feature>
<sequence>MTSRTLCGMELLKNLLVVLHLLGWAVVLGGTLVNMRTPKIAQGVLHGALTALVTGILMVGVIEMGDLYEPNQIKIAVKLLIALAVTALVVVGQRRPEKVTTGYLGAIAGLTVVNVAVAVLWR</sequence>
<accession>A0A510UXK1</accession>
<keyword evidence="1" id="KW-0472">Membrane</keyword>
<name>A0A510UXK1_9CELL</name>
<reference evidence="2 3" key="1">
    <citation type="submission" date="2019-07" db="EMBL/GenBank/DDBJ databases">
        <title>Whole genome shotgun sequence of Cellulomonas persica NBRC 101101.</title>
        <authorList>
            <person name="Hosoyama A."/>
            <person name="Uohara A."/>
            <person name="Ohji S."/>
            <person name="Ichikawa N."/>
        </authorList>
    </citation>
    <scope>NUCLEOTIDE SEQUENCE [LARGE SCALE GENOMIC DNA]</scope>
    <source>
        <strain evidence="2 3">NBRC 101101</strain>
    </source>
</reference>
<organism evidence="2 3">
    <name type="scientific">Cellulomonas persica</name>
    <dbReference type="NCBI Taxonomy" id="76861"/>
    <lineage>
        <taxon>Bacteria</taxon>
        <taxon>Bacillati</taxon>
        <taxon>Actinomycetota</taxon>
        <taxon>Actinomycetes</taxon>
        <taxon>Micrococcales</taxon>
        <taxon>Cellulomonadaceae</taxon>
        <taxon>Cellulomonas</taxon>
    </lineage>
</organism>
<dbReference type="Proteomes" id="UP000321386">
    <property type="component" value="Unassembled WGS sequence"/>
</dbReference>
<keyword evidence="3" id="KW-1185">Reference proteome</keyword>
<dbReference type="EMBL" id="BJUA01000008">
    <property type="protein sequence ID" value="GEK18231.1"/>
    <property type="molecule type" value="Genomic_DNA"/>
</dbReference>
<feature type="transmembrane region" description="Helical" evidence="1">
    <location>
        <begin position="44"/>
        <end position="63"/>
    </location>
</feature>
<feature type="transmembrane region" description="Helical" evidence="1">
    <location>
        <begin position="75"/>
        <end position="91"/>
    </location>
</feature>
<feature type="transmembrane region" description="Helical" evidence="1">
    <location>
        <begin position="12"/>
        <end position="32"/>
    </location>
</feature>
<evidence type="ECO:0000313" key="3">
    <source>
        <dbReference type="Proteomes" id="UP000321386"/>
    </source>
</evidence>
<evidence type="ECO:0008006" key="4">
    <source>
        <dbReference type="Google" id="ProtNLM"/>
    </source>
</evidence>
<proteinExistence type="predicted"/>
<dbReference type="AlphaFoldDB" id="A0A510UXK1"/>
<protein>
    <recommendedName>
        <fullName evidence="4">Integral membrane protein</fullName>
    </recommendedName>
</protein>
<evidence type="ECO:0000256" key="1">
    <source>
        <dbReference type="SAM" id="Phobius"/>
    </source>
</evidence>